<reference evidence="2" key="1">
    <citation type="submission" date="2020-05" db="EMBL/GenBank/DDBJ databases">
        <authorList>
            <person name="Chiriac C."/>
            <person name="Salcher M."/>
            <person name="Ghai R."/>
            <person name="Kavagutti S V."/>
        </authorList>
    </citation>
    <scope>NUCLEOTIDE SEQUENCE</scope>
</reference>
<sequence>MADDWIPVDQPKSDSQSDDWAPVGSKPVAMTSGQAEAQKDQDLLAKEAGVVPDALKAGLYSGANAAAFNVPSHVVAATTSLKEGSPYWETYKKQKEYEEALSRQHPTASMVGTGIGTVGSLAVPLGPVGKLATYGAKAATPVLGRLGGEAAGSALLGGTLSGASSLIEKQDPAAALRDAAIGGAGGAILGPAANAIASRLAGKAPVIDKATGSLSPEAVKAAEGVMGRPLTPEDIAALKPHLEAAGGEKGISAPAATEAILAEQGIGPSRSLATGQKAPEAAADVAASAREAAAQKLLENAQTLAGPRPPQSAVAQELHSDLTARQDATKAQYDLTFSHPGYFSNDIANNVMGNIQSSLAARQVPTNLNKLGLLPNQYGETAKAYQLVKDTLAAGVLPPGVQGPQFPPNMPLGPKLDMKNLEFIHKELNQLWSKASPTDRIGIDAIKDGYMNTLRDAVTNGMFYGNGKQVLSDMEKARALHADVMKTYLSGKAAEDKLLQQAIGKFKGSDGKITSNLDAAAAESAQAIINSKLINNSMGASLYNKLENTLGAGSPGMDAVTKYIRNYAFDTASATKPGGDIKQLSKKINEFLQPNNMAIASKVFSPEERAQMLRIARAAEIINKSQAPNDQKNGMLMNAFQRFAPGLISAASAIFHGPAGAFIGTVAGETATKGAQALGRSRAVKAEEFGAPVVRPERNVLAPVRNPSAMYPAEQDVTYENPRPLTINGPGNRMGRKSGGRVSDRLVLAAERAKKSINDGTKGLLGSHDTHVAQALEIANRNLEG</sequence>
<organism evidence="2">
    <name type="scientific">uncultured Caudovirales phage</name>
    <dbReference type="NCBI Taxonomy" id="2100421"/>
    <lineage>
        <taxon>Viruses</taxon>
        <taxon>Duplodnaviria</taxon>
        <taxon>Heunggongvirae</taxon>
        <taxon>Uroviricota</taxon>
        <taxon>Caudoviricetes</taxon>
        <taxon>Peduoviridae</taxon>
        <taxon>Maltschvirus</taxon>
        <taxon>Maltschvirus maltsch</taxon>
    </lineage>
</organism>
<dbReference type="EMBL" id="LR798279">
    <property type="protein sequence ID" value="CAB5220047.1"/>
    <property type="molecule type" value="Genomic_DNA"/>
</dbReference>
<feature type="region of interest" description="Disordered" evidence="1">
    <location>
        <begin position="720"/>
        <end position="741"/>
    </location>
</feature>
<evidence type="ECO:0000256" key="1">
    <source>
        <dbReference type="SAM" id="MobiDB-lite"/>
    </source>
</evidence>
<name>A0A6J7WQQ1_9CAUD</name>
<feature type="region of interest" description="Disordered" evidence="1">
    <location>
        <begin position="1"/>
        <end position="38"/>
    </location>
</feature>
<evidence type="ECO:0000313" key="2">
    <source>
        <dbReference type="EMBL" id="CAB5220047.1"/>
    </source>
</evidence>
<proteinExistence type="predicted"/>
<accession>A0A6J7WQQ1</accession>
<gene>
    <name evidence="2" type="ORF">UFOVP231_43</name>
</gene>
<protein>
    <submittedName>
        <fullName evidence="2">Uncharacterized protein</fullName>
    </submittedName>
</protein>